<reference evidence="1" key="1">
    <citation type="submission" date="2015-12" db="EMBL/GenBank/DDBJ databases">
        <title>Gene expression during late stages of embryo sac development: a critical building block for successful pollen-pistil interactions.</title>
        <authorList>
            <person name="Liu Y."/>
            <person name="Joly V."/>
            <person name="Sabar M."/>
            <person name="Matton D.P."/>
        </authorList>
    </citation>
    <scope>NUCLEOTIDE SEQUENCE</scope>
</reference>
<organism evidence="1">
    <name type="scientific">Solanum chacoense</name>
    <name type="common">Chaco potato</name>
    <dbReference type="NCBI Taxonomy" id="4108"/>
    <lineage>
        <taxon>Eukaryota</taxon>
        <taxon>Viridiplantae</taxon>
        <taxon>Streptophyta</taxon>
        <taxon>Embryophyta</taxon>
        <taxon>Tracheophyta</taxon>
        <taxon>Spermatophyta</taxon>
        <taxon>Magnoliopsida</taxon>
        <taxon>eudicotyledons</taxon>
        <taxon>Gunneridae</taxon>
        <taxon>Pentapetalae</taxon>
        <taxon>asterids</taxon>
        <taxon>lamiids</taxon>
        <taxon>Solanales</taxon>
        <taxon>Solanaceae</taxon>
        <taxon>Solanoideae</taxon>
        <taxon>Solaneae</taxon>
        <taxon>Solanum</taxon>
    </lineage>
</organism>
<evidence type="ECO:0000313" key="1">
    <source>
        <dbReference type="EMBL" id="JAP09349.1"/>
    </source>
</evidence>
<name>A0A0V0GME7_SOLCH</name>
<dbReference type="EMBL" id="GEDG01035177">
    <property type="protein sequence ID" value="JAP09349.1"/>
    <property type="molecule type" value="Transcribed_RNA"/>
</dbReference>
<sequence length="66" mass="7799">MDVCNLWTFRSLWRPPVKRWCIWLTILQLGKSQSILRKCEGVLYGDEISRNENRDEVDTSRTTVGQ</sequence>
<proteinExistence type="predicted"/>
<protein>
    <submittedName>
        <fullName evidence="1">Putative ovule protein</fullName>
    </submittedName>
</protein>
<accession>A0A0V0GME7</accession>
<dbReference type="AlphaFoldDB" id="A0A0V0GME7"/>